<evidence type="ECO:0000256" key="1">
    <source>
        <dbReference type="SAM" id="SignalP"/>
    </source>
</evidence>
<dbReference type="Proteomes" id="UP000198724">
    <property type="component" value="Unassembled WGS sequence"/>
</dbReference>
<protein>
    <submittedName>
        <fullName evidence="2">YD repeat-containing protein</fullName>
    </submittedName>
</protein>
<dbReference type="RefSeq" id="WP_092104033.1">
    <property type="nucleotide sequence ID" value="NZ_FOOT01000006.1"/>
</dbReference>
<feature type="chain" id="PRO_5011532457" evidence="1">
    <location>
        <begin position="22"/>
        <end position="270"/>
    </location>
</feature>
<dbReference type="Gene3D" id="2.40.160.190">
    <property type="match status" value="1"/>
</dbReference>
<keyword evidence="1" id="KW-0732">Signal</keyword>
<dbReference type="OrthoDB" id="848949at2"/>
<name>A0A1I2XLI8_9BACT</name>
<feature type="signal peptide" evidence="1">
    <location>
        <begin position="1"/>
        <end position="21"/>
    </location>
</feature>
<dbReference type="PROSITE" id="PS51257">
    <property type="entry name" value="PROKAR_LIPOPROTEIN"/>
    <property type="match status" value="1"/>
</dbReference>
<proteinExistence type="predicted"/>
<dbReference type="AlphaFoldDB" id="A0A1I2XLI8"/>
<reference evidence="3" key="1">
    <citation type="submission" date="2016-10" db="EMBL/GenBank/DDBJ databases">
        <authorList>
            <person name="Varghese N."/>
            <person name="Submissions S."/>
        </authorList>
    </citation>
    <scope>NUCLEOTIDE SEQUENCE [LARGE SCALE GENOMIC DNA]</scope>
    <source>
        <strain evidence="3">LP51</strain>
    </source>
</reference>
<evidence type="ECO:0000313" key="2">
    <source>
        <dbReference type="EMBL" id="SFH13889.1"/>
    </source>
</evidence>
<keyword evidence="3" id="KW-1185">Reference proteome</keyword>
<evidence type="ECO:0000313" key="3">
    <source>
        <dbReference type="Proteomes" id="UP000198724"/>
    </source>
</evidence>
<sequence length="270" mass="30904">MKTNLLYLLLALFLFSGCSKDDDDAAPEKTYLLQRKLSEVTFSSGGGVTIDLTYSYNPKNQLIRINGVIIREDELVPVHTDLSYDSEGRVRRVENRLGTVWTNEYNDKGQLVLSTRKYKTSEPYIYLHSYNDKNQLVEIKTYMKEVNQEAYRGNTLISYEGDNRIKIERTSVASGEIREYTIVTDNQKRELPPLPHQITAEFAAAEIFAEPYITNHNIASMDVVNKTPSNVLDISYQATRTYNQAGYPETCIMTFNHGSVEKITYVYTSK</sequence>
<organism evidence="2 3">
    <name type="scientific">Pontibacter chinhatensis</name>
    <dbReference type="NCBI Taxonomy" id="1436961"/>
    <lineage>
        <taxon>Bacteria</taxon>
        <taxon>Pseudomonadati</taxon>
        <taxon>Bacteroidota</taxon>
        <taxon>Cytophagia</taxon>
        <taxon>Cytophagales</taxon>
        <taxon>Hymenobacteraceae</taxon>
        <taxon>Pontibacter</taxon>
    </lineage>
</organism>
<dbReference type="EMBL" id="FOOT01000006">
    <property type="protein sequence ID" value="SFH13889.1"/>
    <property type="molecule type" value="Genomic_DNA"/>
</dbReference>
<gene>
    <name evidence="2" type="ORF">SAMN05421739_106102</name>
</gene>
<accession>A0A1I2XLI8</accession>